<proteinExistence type="predicted"/>
<feature type="region of interest" description="Disordered" evidence="1">
    <location>
        <begin position="1"/>
        <end position="25"/>
    </location>
</feature>
<reference evidence="2 3" key="1">
    <citation type="submission" date="2019-06" db="EMBL/GenBank/DDBJ databases">
        <title>Sequencing the genomes of 1000 actinobacteria strains.</title>
        <authorList>
            <person name="Klenk H.-P."/>
        </authorList>
    </citation>
    <scope>NUCLEOTIDE SEQUENCE [LARGE SCALE GENOMIC DNA]</scope>
    <source>
        <strain evidence="2 3">DSM 20169</strain>
    </source>
</reference>
<dbReference type="RefSeq" id="WP_141872945.1">
    <property type="nucleotide sequence ID" value="NZ_VFOX01000001.1"/>
</dbReference>
<evidence type="ECO:0000256" key="1">
    <source>
        <dbReference type="SAM" id="MobiDB-lite"/>
    </source>
</evidence>
<dbReference type="OrthoDB" id="4953969at2"/>
<dbReference type="EMBL" id="VFOX01000001">
    <property type="protein sequence ID" value="TQL87165.1"/>
    <property type="molecule type" value="Genomic_DNA"/>
</dbReference>
<accession>A0A543BQQ2</accession>
<name>A0A543BQQ2_9MICO</name>
<dbReference type="Proteomes" id="UP000317209">
    <property type="component" value="Unassembled WGS sequence"/>
</dbReference>
<organism evidence="2 3">
    <name type="scientific">Microbacterium saperdae</name>
    <dbReference type="NCBI Taxonomy" id="69368"/>
    <lineage>
        <taxon>Bacteria</taxon>
        <taxon>Bacillati</taxon>
        <taxon>Actinomycetota</taxon>
        <taxon>Actinomycetes</taxon>
        <taxon>Micrococcales</taxon>
        <taxon>Microbacteriaceae</taxon>
        <taxon>Microbacterium</taxon>
    </lineage>
</organism>
<comment type="caution">
    <text evidence="2">The sequence shown here is derived from an EMBL/GenBank/DDBJ whole genome shotgun (WGS) entry which is preliminary data.</text>
</comment>
<evidence type="ECO:0008006" key="4">
    <source>
        <dbReference type="Google" id="ProtNLM"/>
    </source>
</evidence>
<evidence type="ECO:0000313" key="2">
    <source>
        <dbReference type="EMBL" id="TQL87165.1"/>
    </source>
</evidence>
<gene>
    <name evidence="2" type="ORF">FB560_2832</name>
</gene>
<sequence length="207" mass="22288">MTDDHEIPELHQLGLEPTDLDGHTLDELSDYLDAGRQPSDPSIDGSPGCQLALDALERLQGLGGQLIDADAAASPDVDASWVDRILSGIALDARAGRRIPFEVSEPSVDLGITEGAVRGLIRSAENAVPGVLVGRCRLDGDVTVPGTPIRIDIEASARFGESIPRVVERLRAEAEQRLRAHTELNIVAIDVTIRDVYDVSAWAERSR</sequence>
<protein>
    <recommendedName>
        <fullName evidence="4">Asp23/Gls24 family envelope stress response protein</fullName>
    </recommendedName>
</protein>
<keyword evidence="3" id="KW-1185">Reference proteome</keyword>
<evidence type="ECO:0000313" key="3">
    <source>
        <dbReference type="Proteomes" id="UP000317209"/>
    </source>
</evidence>
<dbReference type="AlphaFoldDB" id="A0A543BQQ2"/>